<dbReference type="AlphaFoldDB" id="A0A395M044"/>
<dbReference type="EMBL" id="PHFL01000045">
    <property type="protein sequence ID" value="RFM24150.1"/>
    <property type="molecule type" value="Genomic_DNA"/>
</dbReference>
<evidence type="ECO:0000313" key="2">
    <source>
        <dbReference type="Proteomes" id="UP000266389"/>
    </source>
</evidence>
<dbReference type="Proteomes" id="UP000266389">
    <property type="component" value="Unassembled WGS sequence"/>
</dbReference>
<organism evidence="1 2">
    <name type="scientific">Candidatus Thermochlorobacter aerophilus</name>
    <dbReference type="NCBI Taxonomy" id="1868324"/>
    <lineage>
        <taxon>Bacteria</taxon>
        <taxon>Pseudomonadati</taxon>
        <taxon>Chlorobiota</taxon>
        <taxon>Chlorobiia</taxon>
        <taxon>Chlorobiales</taxon>
        <taxon>Candidatus Thermochlorobacteriaceae</taxon>
        <taxon>Candidatus Thermochlorobacter</taxon>
    </lineage>
</organism>
<accession>A0A395M044</accession>
<protein>
    <submittedName>
        <fullName evidence="1">Uncharacterized protein</fullName>
    </submittedName>
</protein>
<gene>
    <name evidence="1" type="ORF">D0433_06660</name>
</gene>
<comment type="caution">
    <text evidence="1">The sequence shown here is derived from an EMBL/GenBank/DDBJ whole genome shotgun (WGS) entry which is preliminary data.</text>
</comment>
<name>A0A395M044_9BACT</name>
<evidence type="ECO:0000313" key="1">
    <source>
        <dbReference type="EMBL" id="RFM24150.1"/>
    </source>
</evidence>
<sequence length="339" mass="40027">MNPEELEQLLIARLNALPTEENRLLYDLDYDERLVIETAKNLLVHNPFPLLPRLNAHRLTILAAFALAMADDEYAELDSFYNRLSDIFFANAPLDVHRQNEIRDFVEETCNQYGLRFLRNQNRLVRNTIWLHGGLPSRHWESFFKRVLMRVEESLENLDALLNLPTPRTIKRFFDLCGNSARTFLRDCIEMREALLQPDANTYSAEDFGVSQSFFDAFKQYLQNNKTQVHQPRSTLFFDERRLRVIELPQGNEIKPTQDWYAFRTNGKYLSRCRTELPKATIVFICKNEFRIKEKVPRPIETEHLFGNWNGYRCEWLNLENQHALTLTRGNDEFSETVS</sequence>
<proteinExistence type="predicted"/>
<reference evidence="1 2" key="1">
    <citation type="journal article" date="2011" name="ISME J.">
        <title>Community ecology of hot spring cyanobacterial mats: predominant populations and their functional potential.</title>
        <authorList>
            <person name="Klatt C.G."/>
            <person name="Wood J.M."/>
            <person name="Rusch D.B."/>
            <person name="Bateson M.M."/>
            <person name="Hamamura N."/>
            <person name="Heidelberg J.F."/>
            <person name="Grossman A.R."/>
            <person name="Bhaya D."/>
            <person name="Cohan F.M."/>
            <person name="Kuhl M."/>
            <person name="Bryant D.A."/>
            <person name="Ward D.M."/>
        </authorList>
    </citation>
    <scope>NUCLEOTIDE SEQUENCE [LARGE SCALE GENOMIC DNA]</scope>
    <source>
        <strain evidence="1">OS</strain>
    </source>
</reference>